<organism evidence="1 2">
    <name type="scientific">Asterophora parasitica</name>
    <dbReference type="NCBI Taxonomy" id="117018"/>
    <lineage>
        <taxon>Eukaryota</taxon>
        <taxon>Fungi</taxon>
        <taxon>Dikarya</taxon>
        <taxon>Basidiomycota</taxon>
        <taxon>Agaricomycotina</taxon>
        <taxon>Agaricomycetes</taxon>
        <taxon>Agaricomycetidae</taxon>
        <taxon>Agaricales</taxon>
        <taxon>Tricholomatineae</taxon>
        <taxon>Lyophyllaceae</taxon>
        <taxon>Asterophora</taxon>
    </lineage>
</organism>
<evidence type="ECO:0000313" key="2">
    <source>
        <dbReference type="Proteomes" id="UP000775547"/>
    </source>
</evidence>
<comment type="caution">
    <text evidence="1">The sequence shown here is derived from an EMBL/GenBank/DDBJ whole genome shotgun (WGS) entry which is preliminary data.</text>
</comment>
<protein>
    <submittedName>
        <fullName evidence="1">Uncharacterized protein</fullName>
    </submittedName>
</protein>
<reference evidence="1" key="1">
    <citation type="submission" date="2020-07" db="EMBL/GenBank/DDBJ databases">
        <authorList>
            <person name="Nieuwenhuis M."/>
            <person name="Van De Peppel L.J.J."/>
        </authorList>
    </citation>
    <scope>NUCLEOTIDE SEQUENCE</scope>
    <source>
        <strain evidence="1">AP01</strain>
        <tissue evidence="1">Mycelium</tissue>
    </source>
</reference>
<dbReference type="AlphaFoldDB" id="A0A9P7G373"/>
<feature type="non-terminal residue" evidence="1">
    <location>
        <position position="107"/>
    </location>
</feature>
<proteinExistence type="predicted"/>
<dbReference type="EMBL" id="JABCKV010001499">
    <property type="protein sequence ID" value="KAG5639982.1"/>
    <property type="molecule type" value="Genomic_DNA"/>
</dbReference>
<sequence>MLHMSLARWVDGEGCILRVKGQGSCQGGKGDEGTETVRIAVRNLPSVSVDTLVEEEQEFSMIPNSLPRPIAILTDIETDGDTNAEAGHALVKDLPGLQPIPVSTDSN</sequence>
<evidence type="ECO:0000313" key="1">
    <source>
        <dbReference type="EMBL" id="KAG5639982.1"/>
    </source>
</evidence>
<accession>A0A9P7G373</accession>
<dbReference type="Proteomes" id="UP000775547">
    <property type="component" value="Unassembled WGS sequence"/>
</dbReference>
<keyword evidence="2" id="KW-1185">Reference proteome</keyword>
<reference evidence="1" key="2">
    <citation type="submission" date="2021-10" db="EMBL/GenBank/DDBJ databases">
        <title>Phylogenomics reveals ancestral predisposition of the termite-cultivated fungus Termitomyces towards a domesticated lifestyle.</title>
        <authorList>
            <person name="Auxier B."/>
            <person name="Grum-Grzhimaylo A."/>
            <person name="Cardenas M.E."/>
            <person name="Lodge J.D."/>
            <person name="Laessoe T."/>
            <person name="Pedersen O."/>
            <person name="Smith M.E."/>
            <person name="Kuyper T.W."/>
            <person name="Franco-Molano E.A."/>
            <person name="Baroni T.J."/>
            <person name="Aanen D.K."/>
        </authorList>
    </citation>
    <scope>NUCLEOTIDE SEQUENCE</scope>
    <source>
        <strain evidence="1">AP01</strain>
        <tissue evidence="1">Mycelium</tissue>
    </source>
</reference>
<gene>
    <name evidence="1" type="ORF">DXG03_002021</name>
</gene>
<name>A0A9P7G373_9AGAR</name>